<organism evidence="2 3">
    <name type="scientific">Pleurodeles waltl</name>
    <name type="common">Iberian ribbed newt</name>
    <dbReference type="NCBI Taxonomy" id="8319"/>
    <lineage>
        <taxon>Eukaryota</taxon>
        <taxon>Metazoa</taxon>
        <taxon>Chordata</taxon>
        <taxon>Craniata</taxon>
        <taxon>Vertebrata</taxon>
        <taxon>Euteleostomi</taxon>
        <taxon>Amphibia</taxon>
        <taxon>Batrachia</taxon>
        <taxon>Caudata</taxon>
        <taxon>Salamandroidea</taxon>
        <taxon>Salamandridae</taxon>
        <taxon>Pleurodelinae</taxon>
        <taxon>Pleurodeles</taxon>
    </lineage>
</organism>
<protein>
    <submittedName>
        <fullName evidence="2">Uncharacterized protein</fullName>
    </submittedName>
</protein>
<evidence type="ECO:0000313" key="3">
    <source>
        <dbReference type="Proteomes" id="UP001066276"/>
    </source>
</evidence>
<evidence type="ECO:0000313" key="2">
    <source>
        <dbReference type="EMBL" id="KAJ1097919.1"/>
    </source>
</evidence>
<feature type="compositionally biased region" description="Pro residues" evidence="1">
    <location>
        <begin position="57"/>
        <end position="67"/>
    </location>
</feature>
<reference evidence="2" key="1">
    <citation type="journal article" date="2022" name="bioRxiv">
        <title>Sequencing and chromosome-scale assembly of the giantPleurodeles waltlgenome.</title>
        <authorList>
            <person name="Brown T."/>
            <person name="Elewa A."/>
            <person name="Iarovenko S."/>
            <person name="Subramanian E."/>
            <person name="Araus A.J."/>
            <person name="Petzold A."/>
            <person name="Susuki M."/>
            <person name="Suzuki K.-i.T."/>
            <person name="Hayashi T."/>
            <person name="Toyoda A."/>
            <person name="Oliveira C."/>
            <person name="Osipova E."/>
            <person name="Leigh N.D."/>
            <person name="Simon A."/>
            <person name="Yun M.H."/>
        </authorList>
    </citation>
    <scope>NUCLEOTIDE SEQUENCE</scope>
    <source>
        <strain evidence="2">20211129_DDA</strain>
        <tissue evidence="2">Liver</tissue>
    </source>
</reference>
<sequence>MEGGPGHPKVLIILCAERGEDRDPILGLQPCRARKAARGQRKGLRRVARPLTRARLPPQPTRGPPRSPQVAPQQHVLVAAAQQ</sequence>
<gene>
    <name evidence="2" type="ORF">NDU88_003035</name>
</gene>
<evidence type="ECO:0000256" key="1">
    <source>
        <dbReference type="SAM" id="MobiDB-lite"/>
    </source>
</evidence>
<dbReference type="AlphaFoldDB" id="A0AAV7M483"/>
<feature type="region of interest" description="Disordered" evidence="1">
    <location>
        <begin position="33"/>
        <end position="83"/>
    </location>
</feature>
<comment type="caution">
    <text evidence="2">The sequence shown here is derived from an EMBL/GenBank/DDBJ whole genome shotgun (WGS) entry which is preliminary data.</text>
</comment>
<name>A0AAV7M483_PLEWA</name>
<dbReference type="Proteomes" id="UP001066276">
    <property type="component" value="Chromosome 10"/>
</dbReference>
<proteinExistence type="predicted"/>
<keyword evidence="3" id="KW-1185">Reference proteome</keyword>
<feature type="compositionally biased region" description="Basic residues" evidence="1">
    <location>
        <begin position="33"/>
        <end position="48"/>
    </location>
</feature>
<dbReference type="EMBL" id="JANPWB010000014">
    <property type="protein sequence ID" value="KAJ1097919.1"/>
    <property type="molecule type" value="Genomic_DNA"/>
</dbReference>
<accession>A0AAV7M483</accession>